<dbReference type="CDD" id="cd12148">
    <property type="entry name" value="fungal_TF_MHR"/>
    <property type="match status" value="1"/>
</dbReference>
<dbReference type="AlphaFoldDB" id="A0A7D8UP86"/>
<evidence type="ECO:0000256" key="3">
    <source>
        <dbReference type="ARBA" id="ARBA00023125"/>
    </source>
</evidence>
<dbReference type="OrthoDB" id="1600564at2759"/>
<dbReference type="GO" id="GO:0000981">
    <property type="term" value="F:DNA-binding transcription factor activity, RNA polymerase II-specific"/>
    <property type="evidence" value="ECO:0007669"/>
    <property type="project" value="TreeGrafter"/>
</dbReference>
<evidence type="ECO:0000256" key="2">
    <source>
        <dbReference type="ARBA" id="ARBA00023015"/>
    </source>
</evidence>
<name>A0A7D8UP86_9HELO</name>
<accession>A0A7D8UP86</accession>
<comment type="subcellular location">
    <subcellularLocation>
        <location evidence="1">Nucleus</location>
    </subcellularLocation>
</comment>
<reference evidence="6 7" key="1">
    <citation type="submission" date="2018-05" db="EMBL/GenBank/DDBJ databases">
        <title>Whole genome sequencing for identification of molecular markers to develop diagnostic detection tools for the regulated plant pathogen Lachnellula willkommii.</title>
        <authorList>
            <person name="Giroux E."/>
            <person name="Bilodeau G."/>
        </authorList>
    </citation>
    <scope>NUCLEOTIDE SEQUENCE [LARGE SCALE GENOMIC DNA]</scope>
    <source>
        <strain evidence="6 7">CBS 625.97</strain>
    </source>
</reference>
<evidence type="ECO:0000256" key="5">
    <source>
        <dbReference type="ARBA" id="ARBA00023242"/>
    </source>
</evidence>
<keyword evidence="4" id="KW-0804">Transcription</keyword>
<protein>
    <recommendedName>
        <fullName evidence="8">Zn(2)-C6 fungal-type domain-containing protein</fullName>
    </recommendedName>
</protein>
<organism evidence="6 7">
    <name type="scientific">Lachnellula cervina</name>
    <dbReference type="NCBI Taxonomy" id="1316786"/>
    <lineage>
        <taxon>Eukaryota</taxon>
        <taxon>Fungi</taxon>
        <taxon>Dikarya</taxon>
        <taxon>Ascomycota</taxon>
        <taxon>Pezizomycotina</taxon>
        <taxon>Leotiomycetes</taxon>
        <taxon>Helotiales</taxon>
        <taxon>Lachnaceae</taxon>
        <taxon>Lachnellula</taxon>
    </lineage>
</organism>
<evidence type="ECO:0008006" key="8">
    <source>
        <dbReference type="Google" id="ProtNLM"/>
    </source>
</evidence>
<evidence type="ECO:0000256" key="1">
    <source>
        <dbReference type="ARBA" id="ARBA00004123"/>
    </source>
</evidence>
<dbReference type="Proteomes" id="UP000481288">
    <property type="component" value="Unassembled WGS sequence"/>
</dbReference>
<proteinExistence type="predicted"/>
<sequence>MSHLAHVSLPDTVHSYQLLDMRLEAEDSSYAWRRNLQTRRLLTPKCKCAPRPAGEGCIRCHRLNKPCLPGDSARKRKAEKNNPVTQIAQLQEKLDGLVSLLGAAPVLNPPQTEPEPKSPPVSNPFPRIPSAATAATPAPAFSPHFPALEPSPDDADECVRIFRNDMLKYFPFIHLPADVQRLRQERPFLLLCIVTIVTSARSTQRRRELGKEVKQILAQRIILENRGAINIDLLLGLLTFITWGHDQLLNGNPSILSRYTQMAMALVFELGLNKPPPVETNMLPVDSSTGQHGTLSGAAGSLEARRAVLGCFVMSSIISLYFGQIDAMQWTPYMDECLKLLLENKECPSDESFAQQVRLHLILREFENTKVATVPSAFYLKAFKSKLDQVKTSLSAQLQQDGEFCNVDLQNPGLSTNNQLEMLLATMYHVELGITELVISNDTSGFLRVEYLCKCLGTVKSALDNFFRIPLTDYHGISFPFFTQLARFIIVLYKLSTLNDPAWDTTLVRSDVDLLQVLDQVISNFQKADVTDTSTDSVLARTVKIFTSVRSWYGAKLVELTRGDGHAGYQAVGDGSNLLEPFSLDGLNDLWLKDIFTYGPLEGDSFF</sequence>
<evidence type="ECO:0000256" key="4">
    <source>
        <dbReference type="ARBA" id="ARBA00023163"/>
    </source>
</evidence>
<gene>
    <name evidence="6" type="ORF">LCER1_G007892</name>
</gene>
<dbReference type="InterPro" id="IPR051089">
    <property type="entry name" value="prtT"/>
</dbReference>
<dbReference type="PANTHER" id="PTHR31845:SF32">
    <property type="entry name" value="MISCELLANEOUS ZN(II)2CYS6 TRANSCRIPTION FACTOR (EUROFUNG)-RELATED"/>
    <property type="match status" value="1"/>
</dbReference>
<dbReference type="GO" id="GO:0000976">
    <property type="term" value="F:transcription cis-regulatory region binding"/>
    <property type="evidence" value="ECO:0007669"/>
    <property type="project" value="TreeGrafter"/>
</dbReference>
<keyword evidence="2" id="KW-0805">Transcription regulation</keyword>
<comment type="caution">
    <text evidence="6">The sequence shown here is derived from an EMBL/GenBank/DDBJ whole genome shotgun (WGS) entry which is preliminary data.</text>
</comment>
<keyword evidence="5" id="KW-0539">Nucleus</keyword>
<keyword evidence="7" id="KW-1185">Reference proteome</keyword>
<evidence type="ECO:0000313" key="7">
    <source>
        <dbReference type="Proteomes" id="UP000481288"/>
    </source>
</evidence>
<dbReference type="GO" id="GO:0005634">
    <property type="term" value="C:nucleus"/>
    <property type="evidence" value="ECO:0007669"/>
    <property type="project" value="UniProtKB-SubCell"/>
</dbReference>
<evidence type="ECO:0000313" key="6">
    <source>
        <dbReference type="EMBL" id="TVY51823.1"/>
    </source>
</evidence>
<dbReference type="EMBL" id="QGMG01000725">
    <property type="protein sequence ID" value="TVY51823.1"/>
    <property type="molecule type" value="Genomic_DNA"/>
</dbReference>
<dbReference type="PANTHER" id="PTHR31845">
    <property type="entry name" value="FINGER DOMAIN PROTEIN, PUTATIVE-RELATED"/>
    <property type="match status" value="1"/>
</dbReference>
<keyword evidence="3" id="KW-0238">DNA-binding</keyword>